<keyword evidence="3" id="KW-1185">Reference proteome</keyword>
<keyword evidence="1" id="KW-1133">Transmembrane helix</keyword>
<feature type="transmembrane region" description="Helical" evidence="1">
    <location>
        <begin position="21"/>
        <end position="39"/>
    </location>
</feature>
<keyword evidence="1" id="KW-0472">Membrane</keyword>
<dbReference type="GeneID" id="68572039"/>
<dbReference type="RefSeq" id="WP_227261455.1">
    <property type="nucleotide sequence ID" value="NZ_BAAADU010000002.1"/>
</dbReference>
<sequence length="82" mass="8688">MTTEPRWARGAEHAGRTLAGALAWLLAFAGALCVGYTFLRAVGPAPWSALGFALALAVSLLTVAAGLYGHPRLRERVRAVRD</sequence>
<dbReference type="AlphaFoldDB" id="A0AAV3SZ06"/>
<keyword evidence="1" id="KW-0812">Transmembrane</keyword>
<proteinExistence type="predicted"/>
<feature type="transmembrane region" description="Helical" evidence="1">
    <location>
        <begin position="45"/>
        <end position="68"/>
    </location>
</feature>
<comment type="caution">
    <text evidence="2">The sequence shown here is derived from an EMBL/GenBank/DDBJ whole genome shotgun (WGS) entry which is preliminary data.</text>
</comment>
<organism evidence="2 3">
    <name type="scientific">Salarchaeum japonicum</name>
    <dbReference type="NCBI Taxonomy" id="555573"/>
    <lineage>
        <taxon>Archaea</taxon>
        <taxon>Methanobacteriati</taxon>
        <taxon>Methanobacteriota</taxon>
        <taxon>Stenosarchaea group</taxon>
        <taxon>Halobacteria</taxon>
        <taxon>Halobacteriales</taxon>
        <taxon>Halobacteriaceae</taxon>
    </lineage>
</organism>
<dbReference type="EMBL" id="BAAADU010000002">
    <property type="protein sequence ID" value="GAA0648190.1"/>
    <property type="molecule type" value="Genomic_DNA"/>
</dbReference>
<evidence type="ECO:0000313" key="3">
    <source>
        <dbReference type="Proteomes" id="UP001500194"/>
    </source>
</evidence>
<dbReference type="Proteomes" id="UP001500194">
    <property type="component" value="Unassembled WGS sequence"/>
</dbReference>
<gene>
    <name evidence="2" type="ORF">GCM10009019_08380</name>
</gene>
<protein>
    <submittedName>
        <fullName evidence="2">Uncharacterized protein</fullName>
    </submittedName>
</protein>
<evidence type="ECO:0000256" key="1">
    <source>
        <dbReference type="SAM" id="Phobius"/>
    </source>
</evidence>
<name>A0AAV3SZ06_9EURY</name>
<evidence type="ECO:0000313" key="2">
    <source>
        <dbReference type="EMBL" id="GAA0648190.1"/>
    </source>
</evidence>
<reference evidence="2 3" key="1">
    <citation type="journal article" date="2019" name="Int. J. Syst. Evol. Microbiol.">
        <title>The Global Catalogue of Microorganisms (GCM) 10K type strain sequencing project: providing services to taxonomists for standard genome sequencing and annotation.</title>
        <authorList>
            <consortium name="The Broad Institute Genomics Platform"/>
            <consortium name="The Broad Institute Genome Sequencing Center for Infectious Disease"/>
            <person name="Wu L."/>
            <person name="Ma J."/>
        </authorList>
    </citation>
    <scope>NUCLEOTIDE SEQUENCE [LARGE SCALE GENOMIC DNA]</scope>
    <source>
        <strain evidence="2 3">JCM 16327</strain>
    </source>
</reference>
<accession>A0AAV3SZ06</accession>